<feature type="region of interest" description="Disordered" evidence="2">
    <location>
        <begin position="326"/>
        <end position="349"/>
    </location>
</feature>
<dbReference type="AlphaFoldDB" id="A0A401T2U9"/>
<evidence type="ECO:0000259" key="3">
    <source>
        <dbReference type="Pfam" id="PF02866"/>
    </source>
</evidence>
<comment type="caution">
    <text evidence="4">The sequence shown here is derived from an EMBL/GenBank/DDBJ whole genome shotgun (WGS) entry which is preliminary data.</text>
</comment>
<dbReference type="OMA" id="QHPDVWE"/>
<evidence type="ECO:0000256" key="1">
    <source>
        <dbReference type="ARBA" id="ARBA00023002"/>
    </source>
</evidence>
<organism evidence="4 5">
    <name type="scientific">Chiloscyllium punctatum</name>
    <name type="common">Brownbanded bambooshark</name>
    <name type="synonym">Hemiscyllium punctatum</name>
    <dbReference type="NCBI Taxonomy" id="137246"/>
    <lineage>
        <taxon>Eukaryota</taxon>
        <taxon>Metazoa</taxon>
        <taxon>Chordata</taxon>
        <taxon>Craniata</taxon>
        <taxon>Vertebrata</taxon>
        <taxon>Chondrichthyes</taxon>
        <taxon>Elasmobranchii</taxon>
        <taxon>Galeomorphii</taxon>
        <taxon>Galeoidea</taxon>
        <taxon>Orectolobiformes</taxon>
        <taxon>Hemiscylliidae</taxon>
        <taxon>Chiloscyllium</taxon>
    </lineage>
</organism>
<dbReference type="PANTHER" id="PTHR23382">
    <property type="entry name" value="MALATE DEHYDROGENASE"/>
    <property type="match status" value="1"/>
</dbReference>
<protein>
    <recommendedName>
        <fullName evidence="3">Lactate/malate dehydrogenase C-terminal domain-containing protein</fullName>
    </recommendedName>
</protein>
<dbReference type="GO" id="GO:0016616">
    <property type="term" value="F:oxidoreductase activity, acting on the CH-OH group of donors, NAD or NADP as acceptor"/>
    <property type="evidence" value="ECO:0007669"/>
    <property type="project" value="InterPro"/>
</dbReference>
<dbReference type="GO" id="GO:0006108">
    <property type="term" value="P:malate metabolic process"/>
    <property type="evidence" value="ECO:0007669"/>
    <property type="project" value="InterPro"/>
</dbReference>
<evidence type="ECO:0000313" key="5">
    <source>
        <dbReference type="Proteomes" id="UP000287033"/>
    </source>
</evidence>
<dbReference type="InterPro" id="IPR022383">
    <property type="entry name" value="Lactate/malate_DH_C"/>
</dbReference>
<evidence type="ECO:0000313" key="4">
    <source>
        <dbReference type="EMBL" id="GCC36907.1"/>
    </source>
</evidence>
<proteinExistence type="predicted"/>
<feature type="domain" description="Lactate/malate dehydrogenase C-terminal" evidence="3">
    <location>
        <begin position="143"/>
        <end position="300"/>
    </location>
</feature>
<name>A0A401T2U9_CHIPU</name>
<dbReference type="Pfam" id="PF02866">
    <property type="entry name" value="Ldh_1_C"/>
    <property type="match status" value="1"/>
</dbReference>
<sequence>MAKFVVAGKANCNYYAKAELLADYLQKNLPDFHVFKIVQSPDNWQSWLQALCKKNGWVHQKSPIIWRELVDRGGKGLLLGGFNDFMEYAQGYYGFTSDMMTALMLKIAKENLKTNEKDQEEEAIHRIQKKAMAIWISGGGKEAADVKDVIVWGNIGRSTYIDLHKARVHQYESAIWGPPEFSRPVLEMLRNKNWIEEEFVEELHAHRPKIQAALKHGLGLSTAVAIQKVLNWWYHDSPPGEFISLGVVSQGDFDIPSGIIFSVPVRFCGGKWVIQSQIEISEETKDKLKDIVQELKKEYNFNFSDEKETKEDSVLVEEQQQTGYELGHVCGSPAPQKCDGTDDRNRFVH</sequence>
<reference evidence="4 5" key="1">
    <citation type="journal article" date="2018" name="Nat. Ecol. Evol.">
        <title>Shark genomes provide insights into elasmobranch evolution and the origin of vertebrates.</title>
        <authorList>
            <person name="Hara Y"/>
            <person name="Yamaguchi K"/>
            <person name="Onimaru K"/>
            <person name="Kadota M"/>
            <person name="Koyanagi M"/>
            <person name="Keeley SD"/>
            <person name="Tatsumi K"/>
            <person name="Tanaka K"/>
            <person name="Motone F"/>
            <person name="Kageyama Y"/>
            <person name="Nozu R"/>
            <person name="Adachi N"/>
            <person name="Nishimura O"/>
            <person name="Nakagawa R"/>
            <person name="Tanegashima C"/>
            <person name="Kiyatake I"/>
            <person name="Matsumoto R"/>
            <person name="Murakumo K"/>
            <person name="Nishida K"/>
            <person name="Terakita A"/>
            <person name="Kuratani S"/>
            <person name="Sato K"/>
            <person name="Hyodo S Kuraku.S."/>
        </authorList>
    </citation>
    <scope>NUCLEOTIDE SEQUENCE [LARGE SCALE GENOMIC DNA]</scope>
</reference>
<keyword evidence="1" id="KW-0560">Oxidoreductase</keyword>
<dbReference type="SUPFAM" id="SSF56327">
    <property type="entry name" value="LDH C-terminal domain-like"/>
    <property type="match status" value="1"/>
</dbReference>
<gene>
    <name evidence="4" type="ORF">chiPu_0015407</name>
</gene>
<dbReference type="OrthoDB" id="1510206at2759"/>
<dbReference type="Gene3D" id="3.90.110.10">
    <property type="entry name" value="Lactate dehydrogenase/glycoside hydrolase, family 4, C-terminal"/>
    <property type="match status" value="1"/>
</dbReference>
<keyword evidence="5" id="KW-1185">Reference proteome</keyword>
<dbReference type="InterPro" id="IPR015955">
    <property type="entry name" value="Lactate_DH/Glyco_Ohase_4_C"/>
</dbReference>
<feature type="compositionally biased region" description="Basic and acidic residues" evidence="2">
    <location>
        <begin position="339"/>
        <end position="349"/>
    </location>
</feature>
<accession>A0A401T2U9</accession>
<dbReference type="GO" id="GO:0016615">
    <property type="term" value="F:malate dehydrogenase activity"/>
    <property type="evidence" value="ECO:0007669"/>
    <property type="project" value="InterPro"/>
</dbReference>
<dbReference type="InterPro" id="IPR010945">
    <property type="entry name" value="Malate_DH_type2"/>
</dbReference>
<evidence type="ECO:0000256" key="2">
    <source>
        <dbReference type="SAM" id="MobiDB-lite"/>
    </source>
</evidence>
<dbReference type="EMBL" id="BEZZ01000907">
    <property type="protein sequence ID" value="GCC36907.1"/>
    <property type="molecule type" value="Genomic_DNA"/>
</dbReference>
<dbReference type="STRING" id="137246.A0A401T2U9"/>
<dbReference type="Proteomes" id="UP000287033">
    <property type="component" value="Unassembled WGS sequence"/>
</dbReference>